<dbReference type="InterPro" id="IPR028896">
    <property type="entry name" value="GcvT/YgfZ/DmdA"/>
</dbReference>
<protein>
    <submittedName>
        <fullName evidence="2">Aminomethyltransferase</fullName>
    </submittedName>
</protein>
<name>A0A6A3BFL2_HIBSY</name>
<feature type="domain" description="GCVT N-terminal" evidence="1">
    <location>
        <begin position="106"/>
        <end position="165"/>
    </location>
</feature>
<organism evidence="2 3">
    <name type="scientific">Hibiscus syriacus</name>
    <name type="common">Rose of Sharon</name>
    <dbReference type="NCBI Taxonomy" id="106335"/>
    <lineage>
        <taxon>Eukaryota</taxon>
        <taxon>Viridiplantae</taxon>
        <taxon>Streptophyta</taxon>
        <taxon>Embryophyta</taxon>
        <taxon>Tracheophyta</taxon>
        <taxon>Spermatophyta</taxon>
        <taxon>Magnoliopsida</taxon>
        <taxon>eudicotyledons</taxon>
        <taxon>Gunneridae</taxon>
        <taxon>Pentapetalae</taxon>
        <taxon>rosids</taxon>
        <taxon>malvids</taxon>
        <taxon>Malvales</taxon>
        <taxon>Malvaceae</taxon>
        <taxon>Malvoideae</taxon>
        <taxon>Hibiscus</taxon>
    </lineage>
</organism>
<dbReference type="GO" id="GO:0032259">
    <property type="term" value="P:methylation"/>
    <property type="evidence" value="ECO:0007669"/>
    <property type="project" value="UniProtKB-KW"/>
</dbReference>
<dbReference type="Pfam" id="PF01571">
    <property type="entry name" value="GCV_T"/>
    <property type="match status" value="1"/>
</dbReference>
<evidence type="ECO:0000313" key="2">
    <source>
        <dbReference type="EMBL" id="KAE8714895.1"/>
    </source>
</evidence>
<comment type="caution">
    <text evidence="2">The sequence shown here is derived from an EMBL/GenBank/DDBJ whole genome shotgun (WGS) entry which is preliminary data.</text>
</comment>
<sequence>MVSFAQWSMLIQYKDSIMESTVNCRVNGGLFNVSRGLSLKGKDCVPFLESCRDKDLAHIEEHMKAFKTKGRDVLRHIHDERSLLALQGPLAAPVLQWISMVQHVISLGQENAVDLAEAILEKSKGKVRLTGLGARDSLRLEDGLYLYGNDVEQHITPVEAGLTWATWQ</sequence>
<dbReference type="GO" id="GO:0008168">
    <property type="term" value="F:methyltransferase activity"/>
    <property type="evidence" value="ECO:0007669"/>
    <property type="project" value="UniProtKB-KW"/>
</dbReference>
<dbReference type="PANTHER" id="PTHR43757">
    <property type="entry name" value="AMINOMETHYLTRANSFERASE"/>
    <property type="match status" value="1"/>
</dbReference>
<proteinExistence type="predicted"/>
<dbReference type="Gene3D" id="4.10.1250.10">
    <property type="entry name" value="Aminomethyltransferase fragment"/>
    <property type="match status" value="1"/>
</dbReference>
<dbReference type="InterPro" id="IPR027266">
    <property type="entry name" value="TrmE/GcvT-like"/>
</dbReference>
<evidence type="ECO:0000313" key="3">
    <source>
        <dbReference type="Proteomes" id="UP000436088"/>
    </source>
</evidence>
<gene>
    <name evidence="2" type="ORF">F3Y22_tig00110187pilonHSYRG00207</name>
</gene>
<dbReference type="GO" id="GO:0005739">
    <property type="term" value="C:mitochondrion"/>
    <property type="evidence" value="ECO:0007669"/>
    <property type="project" value="TreeGrafter"/>
</dbReference>
<accession>A0A6A3BFL2</accession>
<dbReference type="Proteomes" id="UP000436088">
    <property type="component" value="Unassembled WGS sequence"/>
</dbReference>
<dbReference type="EMBL" id="VEPZ02000867">
    <property type="protein sequence ID" value="KAE8714895.1"/>
    <property type="molecule type" value="Genomic_DNA"/>
</dbReference>
<keyword evidence="3" id="KW-1185">Reference proteome</keyword>
<dbReference type="Gene3D" id="3.30.1360.120">
    <property type="entry name" value="Probable tRNA modification gtpase trme, domain 1"/>
    <property type="match status" value="2"/>
</dbReference>
<dbReference type="SUPFAM" id="SSF103025">
    <property type="entry name" value="Folate-binding domain"/>
    <property type="match status" value="1"/>
</dbReference>
<dbReference type="PANTHER" id="PTHR43757:SF2">
    <property type="entry name" value="AMINOMETHYLTRANSFERASE, MITOCHONDRIAL"/>
    <property type="match status" value="1"/>
</dbReference>
<dbReference type="AlphaFoldDB" id="A0A6A3BFL2"/>
<reference evidence="2" key="1">
    <citation type="submission" date="2019-09" db="EMBL/GenBank/DDBJ databases">
        <title>Draft genome information of white flower Hibiscus syriacus.</title>
        <authorList>
            <person name="Kim Y.-M."/>
        </authorList>
    </citation>
    <scope>NUCLEOTIDE SEQUENCE [LARGE SCALE GENOMIC DNA]</scope>
    <source>
        <strain evidence="2">YM2019G1</strain>
    </source>
</reference>
<dbReference type="InterPro" id="IPR006222">
    <property type="entry name" value="GCVT_N"/>
</dbReference>
<evidence type="ECO:0000259" key="1">
    <source>
        <dbReference type="Pfam" id="PF01571"/>
    </source>
</evidence>